<name>A0A7J7J350_BUGNE</name>
<sequence>MLGCTMLVCLFSLKKLVSWTSSYFTTQHFNEVREKKIAAIKSSNTKWAALVVTKISPQDASKITELSFEDLCRVLQSGEVSATQALQAYQYKAVKENAKHNFICEAVAEAEGIAAKLDALTAEERRSLPLFGVPISLKETYMLEGYDCTVGCVKLINKPMKETSSIVKMLVTQGAVPFIRTNIPQTCMSFDSVNPIYGTTSNPHDPLRSCGGSSGGEGAAIGACSSILGLGTDIGGSIRIPAAFCGIYSLKPTAGRLSFHSDVGVDYNGRIVTVTCGPMGRDVNSLIAAMKVLSMPESHLVDPFVPPIPFNEKGQN</sequence>
<comment type="caution">
    <text evidence="5">The sequence shown here is derived from an EMBL/GenBank/DDBJ whole genome shotgun (WGS) entry which is preliminary data.</text>
</comment>
<evidence type="ECO:0000259" key="4">
    <source>
        <dbReference type="Pfam" id="PF01425"/>
    </source>
</evidence>
<dbReference type="GO" id="GO:0009062">
    <property type="term" value="P:fatty acid catabolic process"/>
    <property type="evidence" value="ECO:0007669"/>
    <property type="project" value="TreeGrafter"/>
</dbReference>
<feature type="signal peptide" evidence="3">
    <location>
        <begin position="1"/>
        <end position="19"/>
    </location>
</feature>
<evidence type="ECO:0000313" key="5">
    <source>
        <dbReference type="EMBL" id="KAF6020081.1"/>
    </source>
</evidence>
<dbReference type="EMBL" id="VXIV02003194">
    <property type="protein sequence ID" value="KAF6020081.1"/>
    <property type="molecule type" value="Genomic_DNA"/>
</dbReference>
<dbReference type="SUPFAM" id="SSF75304">
    <property type="entry name" value="Amidase signature (AS) enzymes"/>
    <property type="match status" value="1"/>
</dbReference>
<evidence type="ECO:0000256" key="2">
    <source>
        <dbReference type="ARBA" id="ARBA00022801"/>
    </source>
</evidence>
<dbReference type="Pfam" id="PF01425">
    <property type="entry name" value="Amidase"/>
    <property type="match status" value="1"/>
</dbReference>
<evidence type="ECO:0000256" key="3">
    <source>
        <dbReference type="SAM" id="SignalP"/>
    </source>
</evidence>
<organism evidence="5 6">
    <name type="scientific">Bugula neritina</name>
    <name type="common">Brown bryozoan</name>
    <name type="synonym">Sertularia neritina</name>
    <dbReference type="NCBI Taxonomy" id="10212"/>
    <lineage>
        <taxon>Eukaryota</taxon>
        <taxon>Metazoa</taxon>
        <taxon>Spiralia</taxon>
        <taxon>Lophotrochozoa</taxon>
        <taxon>Bryozoa</taxon>
        <taxon>Gymnolaemata</taxon>
        <taxon>Cheilostomatida</taxon>
        <taxon>Flustrina</taxon>
        <taxon>Buguloidea</taxon>
        <taxon>Bugulidae</taxon>
        <taxon>Bugula</taxon>
    </lineage>
</organism>
<dbReference type="PANTHER" id="PTHR45847">
    <property type="entry name" value="FATTY ACID AMIDE HYDROLASE"/>
    <property type="match status" value="1"/>
</dbReference>
<keyword evidence="2" id="KW-0378">Hydrolase</keyword>
<dbReference type="Proteomes" id="UP000593567">
    <property type="component" value="Unassembled WGS sequence"/>
</dbReference>
<keyword evidence="6" id="KW-1185">Reference proteome</keyword>
<evidence type="ECO:0000256" key="1">
    <source>
        <dbReference type="ARBA" id="ARBA00009199"/>
    </source>
</evidence>
<dbReference type="PROSITE" id="PS00571">
    <property type="entry name" value="AMIDASES"/>
    <property type="match status" value="1"/>
</dbReference>
<dbReference type="InterPro" id="IPR036928">
    <property type="entry name" value="AS_sf"/>
</dbReference>
<accession>A0A7J7J350</accession>
<dbReference type="GO" id="GO:0004040">
    <property type="term" value="F:amidase activity"/>
    <property type="evidence" value="ECO:0007669"/>
    <property type="project" value="TreeGrafter"/>
</dbReference>
<feature type="chain" id="PRO_5029810977" evidence="3">
    <location>
        <begin position="20"/>
        <end position="316"/>
    </location>
</feature>
<reference evidence="5" key="1">
    <citation type="submission" date="2020-06" db="EMBL/GenBank/DDBJ databases">
        <title>Draft genome of Bugula neritina, a colonial animal packing powerful symbionts and potential medicines.</title>
        <authorList>
            <person name="Rayko M."/>
        </authorList>
    </citation>
    <scope>NUCLEOTIDE SEQUENCE [LARGE SCALE GENOMIC DNA]</scope>
    <source>
        <strain evidence="5">Kwan_BN1</strain>
    </source>
</reference>
<dbReference type="PANTHER" id="PTHR45847:SF6">
    <property type="entry name" value="FATTY ACID AMIDE HYDROLASE"/>
    <property type="match status" value="1"/>
</dbReference>
<dbReference type="InterPro" id="IPR023631">
    <property type="entry name" value="Amidase_dom"/>
</dbReference>
<keyword evidence="3" id="KW-0732">Signal</keyword>
<protein>
    <submittedName>
        <fullName evidence="5">FAAH</fullName>
    </submittedName>
</protein>
<proteinExistence type="inferred from homology"/>
<comment type="similarity">
    <text evidence="1">Belongs to the amidase family.</text>
</comment>
<dbReference type="InterPro" id="IPR020556">
    <property type="entry name" value="Amidase_CS"/>
</dbReference>
<dbReference type="AlphaFoldDB" id="A0A7J7J350"/>
<dbReference type="OrthoDB" id="6428749at2759"/>
<dbReference type="Gene3D" id="3.90.1300.10">
    <property type="entry name" value="Amidase signature (AS) domain"/>
    <property type="match status" value="1"/>
</dbReference>
<dbReference type="InterPro" id="IPR052096">
    <property type="entry name" value="Endocannabinoid_amidase"/>
</dbReference>
<dbReference type="GO" id="GO:0017064">
    <property type="term" value="F:fatty acid amide hydrolase activity"/>
    <property type="evidence" value="ECO:0007669"/>
    <property type="project" value="TreeGrafter"/>
</dbReference>
<gene>
    <name evidence="5" type="ORF">EB796_021628</name>
</gene>
<feature type="domain" description="Amidase" evidence="4">
    <location>
        <begin position="85"/>
        <end position="302"/>
    </location>
</feature>
<evidence type="ECO:0000313" key="6">
    <source>
        <dbReference type="Proteomes" id="UP000593567"/>
    </source>
</evidence>